<dbReference type="Proteomes" id="UP000236161">
    <property type="component" value="Unassembled WGS sequence"/>
</dbReference>
<dbReference type="OrthoDB" id="2021064at2759"/>
<evidence type="ECO:0000259" key="1">
    <source>
        <dbReference type="Pfam" id="PF03106"/>
    </source>
</evidence>
<dbReference type="EMBL" id="KZ452012">
    <property type="protein sequence ID" value="PKA51850.1"/>
    <property type="molecule type" value="Genomic_DNA"/>
</dbReference>
<dbReference type="InterPro" id="IPR003657">
    <property type="entry name" value="WRKY_dom"/>
</dbReference>
<gene>
    <name evidence="2" type="ORF">AXF42_Ash008079</name>
</gene>
<accession>A0A2I0A8G6</accession>
<protein>
    <recommendedName>
        <fullName evidence="1">WRKY domain-containing protein</fullName>
    </recommendedName>
</protein>
<dbReference type="GO" id="GO:0003700">
    <property type="term" value="F:DNA-binding transcription factor activity"/>
    <property type="evidence" value="ECO:0007669"/>
    <property type="project" value="InterPro"/>
</dbReference>
<reference evidence="2 3" key="1">
    <citation type="journal article" date="2017" name="Nature">
        <title>The Apostasia genome and the evolution of orchids.</title>
        <authorList>
            <person name="Zhang G.Q."/>
            <person name="Liu K.W."/>
            <person name="Li Z."/>
            <person name="Lohaus R."/>
            <person name="Hsiao Y.Y."/>
            <person name="Niu S.C."/>
            <person name="Wang J.Y."/>
            <person name="Lin Y.C."/>
            <person name="Xu Q."/>
            <person name="Chen L.J."/>
            <person name="Yoshida K."/>
            <person name="Fujiwara S."/>
            <person name="Wang Z.W."/>
            <person name="Zhang Y.Q."/>
            <person name="Mitsuda N."/>
            <person name="Wang M."/>
            <person name="Liu G.H."/>
            <person name="Pecoraro L."/>
            <person name="Huang H.X."/>
            <person name="Xiao X.J."/>
            <person name="Lin M."/>
            <person name="Wu X.Y."/>
            <person name="Wu W.L."/>
            <person name="Chen Y.Y."/>
            <person name="Chang S.B."/>
            <person name="Sakamoto S."/>
            <person name="Ohme-Takagi M."/>
            <person name="Yagi M."/>
            <person name="Zeng S.J."/>
            <person name="Shen C.Y."/>
            <person name="Yeh C.M."/>
            <person name="Luo Y.B."/>
            <person name="Tsai W.C."/>
            <person name="Van de Peer Y."/>
            <person name="Liu Z.J."/>
        </authorList>
    </citation>
    <scope>NUCLEOTIDE SEQUENCE [LARGE SCALE GENOMIC DNA]</scope>
    <source>
        <strain evidence="3">cv. Shenzhen</strain>
        <tissue evidence="2">Stem</tissue>
    </source>
</reference>
<dbReference type="GO" id="GO:0043565">
    <property type="term" value="F:sequence-specific DNA binding"/>
    <property type="evidence" value="ECO:0007669"/>
    <property type="project" value="InterPro"/>
</dbReference>
<proteinExistence type="predicted"/>
<feature type="domain" description="WRKY" evidence="1">
    <location>
        <begin position="2"/>
        <end position="26"/>
    </location>
</feature>
<dbReference type="Pfam" id="PF03106">
    <property type="entry name" value="WRKY"/>
    <property type="match status" value="1"/>
</dbReference>
<evidence type="ECO:0000313" key="3">
    <source>
        <dbReference type="Proteomes" id="UP000236161"/>
    </source>
</evidence>
<name>A0A2I0A8G6_9ASPA</name>
<evidence type="ECO:0000313" key="2">
    <source>
        <dbReference type="EMBL" id="PKA51850.1"/>
    </source>
</evidence>
<sequence length="127" mass="13946">MATRQVQKSEENPSMYMITYFGEHACGTSATAMAACRDPCIISFESSNGGHAKQETSIIPSCQSLSQQREEEALSNVSTIEEPVYFEFGLDQSDSLSGLLSSATSYGMEFMDLEDIISLDHIVLFQP</sequence>
<dbReference type="AlphaFoldDB" id="A0A2I0A8G6"/>
<organism evidence="2 3">
    <name type="scientific">Apostasia shenzhenica</name>
    <dbReference type="NCBI Taxonomy" id="1088818"/>
    <lineage>
        <taxon>Eukaryota</taxon>
        <taxon>Viridiplantae</taxon>
        <taxon>Streptophyta</taxon>
        <taxon>Embryophyta</taxon>
        <taxon>Tracheophyta</taxon>
        <taxon>Spermatophyta</taxon>
        <taxon>Magnoliopsida</taxon>
        <taxon>Liliopsida</taxon>
        <taxon>Asparagales</taxon>
        <taxon>Orchidaceae</taxon>
        <taxon>Apostasioideae</taxon>
        <taxon>Apostasia</taxon>
    </lineage>
</organism>
<keyword evidence="3" id="KW-1185">Reference proteome</keyword>